<dbReference type="SUPFAM" id="SSF52091">
    <property type="entry name" value="SpoIIaa-like"/>
    <property type="match status" value="1"/>
</dbReference>
<dbReference type="InterPro" id="IPR001902">
    <property type="entry name" value="SLC26A/SulP_fam"/>
</dbReference>
<dbReference type="InterPro" id="IPR002645">
    <property type="entry name" value="STAS_dom"/>
</dbReference>
<name>A0A375IP03_9BURK</name>
<dbReference type="CDD" id="cd07042">
    <property type="entry name" value="STAS_SulP_like_sulfate_transporter"/>
    <property type="match status" value="1"/>
</dbReference>
<proteinExistence type="predicted"/>
<feature type="domain" description="STAS" evidence="6">
    <location>
        <begin position="235"/>
        <end position="348"/>
    </location>
</feature>
<dbReference type="AlphaFoldDB" id="A0A375IP03"/>
<keyword evidence="4 5" id="KW-0472">Membrane</keyword>
<evidence type="ECO:0000256" key="4">
    <source>
        <dbReference type="ARBA" id="ARBA00023136"/>
    </source>
</evidence>
<dbReference type="PANTHER" id="PTHR11814">
    <property type="entry name" value="SULFATE TRANSPORTER"/>
    <property type="match status" value="1"/>
</dbReference>
<dbReference type="PROSITE" id="PS50801">
    <property type="entry name" value="STAS"/>
    <property type="match status" value="1"/>
</dbReference>
<evidence type="ECO:0000313" key="7">
    <source>
        <dbReference type="EMBL" id="SPK75828.1"/>
    </source>
</evidence>
<protein>
    <submittedName>
        <fullName evidence="7">Sulfate transporter</fullName>
    </submittedName>
</protein>
<dbReference type="Pfam" id="PF00916">
    <property type="entry name" value="Sulfate_transp"/>
    <property type="match status" value="1"/>
</dbReference>
<feature type="transmembrane region" description="Helical" evidence="5">
    <location>
        <begin position="178"/>
        <end position="210"/>
    </location>
</feature>
<comment type="subcellular location">
    <subcellularLocation>
        <location evidence="1">Membrane</location>
        <topology evidence="1">Multi-pass membrane protein</topology>
    </subcellularLocation>
</comment>
<dbReference type="GO" id="GO:0016020">
    <property type="term" value="C:membrane"/>
    <property type="evidence" value="ECO:0007669"/>
    <property type="project" value="UniProtKB-SubCell"/>
</dbReference>
<dbReference type="InterPro" id="IPR036513">
    <property type="entry name" value="STAS_dom_sf"/>
</dbReference>
<evidence type="ECO:0000256" key="2">
    <source>
        <dbReference type="ARBA" id="ARBA00022692"/>
    </source>
</evidence>
<evidence type="ECO:0000259" key="6">
    <source>
        <dbReference type="PROSITE" id="PS50801"/>
    </source>
</evidence>
<reference evidence="7 8" key="1">
    <citation type="submission" date="2018-01" db="EMBL/GenBank/DDBJ databases">
        <authorList>
            <person name="Gaut B.S."/>
            <person name="Morton B.R."/>
            <person name="Clegg M.T."/>
            <person name="Duvall M.R."/>
        </authorList>
    </citation>
    <scope>NUCLEOTIDE SEQUENCE [LARGE SCALE GENOMIC DNA]</scope>
    <source>
        <strain evidence="7">Cupriavidus taiwanensis LMG 19425</strain>
        <plasmid evidence="8">Plasmid ii</plasmid>
    </source>
</reference>
<feature type="transmembrane region" description="Helical" evidence="5">
    <location>
        <begin position="125"/>
        <end position="157"/>
    </location>
</feature>
<keyword evidence="3 5" id="KW-1133">Transmembrane helix</keyword>
<dbReference type="GO" id="GO:0055085">
    <property type="term" value="P:transmembrane transport"/>
    <property type="evidence" value="ECO:0007669"/>
    <property type="project" value="InterPro"/>
</dbReference>
<evidence type="ECO:0000256" key="1">
    <source>
        <dbReference type="ARBA" id="ARBA00004141"/>
    </source>
</evidence>
<evidence type="ECO:0000313" key="8">
    <source>
        <dbReference type="Proteomes" id="UP000255505"/>
    </source>
</evidence>
<accession>A0A375IP03</accession>
<dbReference type="EMBL" id="LT991977">
    <property type="protein sequence ID" value="SPK75828.1"/>
    <property type="molecule type" value="Genomic_DNA"/>
</dbReference>
<dbReference type="Pfam" id="PF01740">
    <property type="entry name" value="STAS"/>
    <property type="match status" value="1"/>
</dbReference>
<organism evidence="7 8">
    <name type="scientific">Cupriavidus taiwanensis</name>
    <dbReference type="NCBI Taxonomy" id="164546"/>
    <lineage>
        <taxon>Bacteria</taxon>
        <taxon>Pseudomonadati</taxon>
        <taxon>Pseudomonadota</taxon>
        <taxon>Betaproteobacteria</taxon>
        <taxon>Burkholderiales</taxon>
        <taxon>Burkholderiaceae</taxon>
        <taxon>Cupriavidus</taxon>
    </lineage>
</organism>
<evidence type="ECO:0000256" key="3">
    <source>
        <dbReference type="ARBA" id="ARBA00022989"/>
    </source>
</evidence>
<geneLocation type="plasmid" evidence="7">
    <name>II</name>
</geneLocation>
<sequence>MPAALIAVAGGVAGAGLFDLQGLGITLTGRIVPGIPAPALPDLALVRELWPGALGIALMSFTESIAAGRAFASEDERPPSPGRELLALGAANVAGSFFHTLPAGGGTSQTAVNSAAGAQTQAAELVTLAVVLATLLFVSPLISLLPQASLAAVVVATTLSLLNPKDFRAILRIRHTEFFWAIAAFAGVVLLGTLQGIAVAVAMSVLTLFYQASTPVVYAMARKPGTDVFRPLTGEHPTDETLPGLLILRTEGRMTFASVPSVTEGFRNLVQAANPRVVVFECSGIPDFEYTALRALIRFDQKLAQQGIELWLASLNPTALNVVNRSPLGETLGHKRMFFNAQAAFAAYEERVVRKSAAPSAE</sequence>
<dbReference type="Gene3D" id="3.30.750.24">
    <property type="entry name" value="STAS domain"/>
    <property type="match status" value="1"/>
</dbReference>
<gene>
    <name evidence="7" type="ORF">CT19425_MP60204</name>
</gene>
<dbReference type="Proteomes" id="UP000255505">
    <property type="component" value="Plasmid II"/>
</dbReference>
<keyword evidence="2 5" id="KW-0812">Transmembrane</keyword>
<keyword evidence="7" id="KW-0614">Plasmid</keyword>
<dbReference type="InterPro" id="IPR011547">
    <property type="entry name" value="SLC26A/SulP_dom"/>
</dbReference>
<evidence type="ECO:0000256" key="5">
    <source>
        <dbReference type="SAM" id="Phobius"/>
    </source>
</evidence>